<keyword evidence="5" id="KW-0788">Thiol protease</keyword>
<name>A0A9W9I1X0_9EURO</name>
<dbReference type="EMBL" id="JAPQKO010000005">
    <property type="protein sequence ID" value="KAJ5161310.1"/>
    <property type="molecule type" value="Genomic_DNA"/>
</dbReference>
<keyword evidence="3" id="KW-0053">Apoptosis</keyword>
<evidence type="ECO:0000256" key="1">
    <source>
        <dbReference type="ARBA" id="ARBA00009005"/>
    </source>
</evidence>
<dbReference type="SUPFAM" id="SSF52129">
    <property type="entry name" value="Caspase-like"/>
    <property type="match status" value="1"/>
</dbReference>
<dbReference type="InterPro" id="IPR011600">
    <property type="entry name" value="Pept_C14_caspase"/>
</dbReference>
<dbReference type="GO" id="GO:0006915">
    <property type="term" value="P:apoptotic process"/>
    <property type="evidence" value="ECO:0007669"/>
    <property type="project" value="UniProtKB-KW"/>
</dbReference>
<evidence type="ECO:0000256" key="3">
    <source>
        <dbReference type="ARBA" id="ARBA00022703"/>
    </source>
</evidence>
<reference evidence="10" key="1">
    <citation type="submission" date="2022-11" db="EMBL/GenBank/DDBJ databases">
        <authorList>
            <person name="Petersen C."/>
        </authorList>
    </citation>
    <scope>NUCLEOTIDE SEQUENCE</scope>
    <source>
        <strain evidence="10">IBT 21917</strain>
    </source>
</reference>
<dbReference type="Pfam" id="PF00656">
    <property type="entry name" value="Peptidase_C14"/>
    <property type="match status" value="1"/>
</dbReference>
<evidence type="ECO:0000256" key="8">
    <source>
        <dbReference type="SAM" id="MobiDB-lite"/>
    </source>
</evidence>
<evidence type="ECO:0000259" key="9">
    <source>
        <dbReference type="Pfam" id="PF00656"/>
    </source>
</evidence>
<dbReference type="Proteomes" id="UP001146351">
    <property type="component" value="Unassembled WGS sequence"/>
</dbReference>
<keyword evidence="4" id="KW-0378">Hydrolase</keyword>
<feature type="region of interest" description="Disordered" evidence="8">
    <location>
        <begin position="1"/>
        <end position="137"/>
    </location>
</feature>
<accession>A0A9W9I1X0</accession>
<organism evidence="10 11">
    <name type="scientific">Penicillium capsulatum</name>
    <dbReference type="NCBI Taxonomy" id="69766"/>
    <lineage>
        <taxon>Eukaryota</taxon>
        <taxon>Fungi</taxon>
        <taxon>Dikarya</taxon>
        <taxon>Ascomycota</taxon>
        <taxon>Pezizomycotina</taxon>
        <taxon>Eurotiomycetes</taxon>
        <taxon>Eurotiomycetidae</taxon>
        <taxon>Eurotiales</taxon>
        <taxon>Aspergillaceae</taxon>
        <taxon>Penicillium</taxon>
    </lineage>
</organism>
<dbReference type="GO" id="GO:0005737">
    <property type="term" value="C:cytoplasm"/>
    <property type="evidence" value="ECO:0007669"/>
    <property type="project" value="TreeGrafter"/>
</dbReference>
<evidence type="ECO:0000256" key="7">
    <source>
        <dbReference type="ARBA" id="ARBA00039491"/>
    </source>
</evidence>
<comment type="caution">
    <text evidence="10">The sequence shown here is derived from an EMBL/GenBank/DDBJ whole genome shotgun (WGS) entry which is preliminary data.</text>
</comment>
<dbReference type="Gene3D" id="3.40.50.12660">
    <property type="match status" value="1"/>
</dbReference>
<evidence type="ECO:0000256" key="6">
    <source>
        <dbReference type="ARBA" id="ARBA00023145"/>
    </source>
</evidence>
<keyword evidence="2" id="KW-0645">Protease</keyword>
<dbReference type="GO" id="GO:0004197">
    <property type="term" value="F:cysteine-type endopeptidase activity"/>
    <property type="evidence" value="ECO:0007669"/>
    <property type="project" value="InterPro"/>
</dbReference>
<evidence type="ECO:0000313" key="11">
    <source>
        <dbReference type="Proteomes" id="UP001146351"/>
    </source>
</evidence>
<comment type="similarity">
    <text evidence="1">Belongs to the peptidase C14B family.</text>
</comment>
<feature type="compositionally biased region" description="Pro residues" evidence="8">
    <location>
        <begin position="25"/>
        <end position="38"/>
    </location>
</feature>
<dbReference type="InterPro" id="IPR029030">
    <property type="entry name" value="Caspase-like_dom_sf"/>
</dbReference>
<feature type="compositionally biased region" description="Pro residues" evidence="8">
    <location>
        <begin position="60"/>
        <end position="71"/>
    </location>
</feature>
<feature type="compositionally biased region" description="Pro residues" evidence="8">
    <location>
        <begin position="81"/>
        <end position="104"/>
    </location>
</feature>
<keyword evidence="11" id="KW-1185">Reference proteome</keyword>
<dbReference type="PANTHER" id="PTHR48104:SF23">
    <property type="entry name" value="METACASPASE (EUROFUNG)"/>
    <property type="match status" value="1"/>
</dbReference>
<dbReference type="GO" id="GO:0006508">
    <property type="term" value="P:proteolysis"/>
    <property type="evidence" value="ECO:0007669"/>
    <property type="project" value="UniProtKB-KW"/>
</dbReference>
<proteinExistence type="inferred from homology"/>
<feature type="domain" description="Peptidase C14 caspase" evidence="9">
    <location>
        <begin position="153"/>
        <end position="440"/>
    </location>
</feature>
<protein>
    <recommendedName>
        <fullName evidence="7">Metacaspase-1B</fullName>
    </recommendedName>
</protein>
<dbReference type="PANTHER" id="PTHR48104">
    <property type="entry name" value="METACASPASE-4"/>
    <property type="match status" value="1"/>
</dbReference>
<evidence type="ECO:0000256" key="2">
    <source>
        <dbReference type="ARBA" id="ARBA00022670"/>
    </source>
</evidence>
<feature type="compositionally biased region" description="Pro residues" evidence="8">
    <location>
        <begin position="1"/>
        <end position="17"/>
    </location>
</feature>
<dbReference type="OrthoDB" id="3223806at2759"/>
<dbReference type="InterPro" id="IPR050452">
    <property type="entry name" value="Metacaspase"/>
</dbReference>
<dbReference type="AlphaFoldDB" id="A0A9W9I1X0"/>
<evidence type="ECO:0000256" key="4">
    <source>
        <dbReference type="ARBA" id="ARBA00022801"/>
    </source>
</evidence>
<evidence type="ECO:0000256" key="5">
    <source>
        <dbReference type="ARBA" id="ARBA00022807"/>
    </source>
</evidence>
<gene>
    <name evidence="10" type="ORF">N7492_006702</name>
</gene>
<sequence>MYYPPPGPPPPGGPPPWSGYQHPPQWQPPHPPPQPYPQPYHGHHQPPPHGYPGAYAHRQPPSPQPYPPPQPYGASPQPYGHAPPPQPYGAPPQPYGHTPSPQPGHQPHLSVHRDGPPRASSPNLPPPPPQGYQHFGAGAPSNYNFQYSACTGRRKALLIGINYFGQPNALKGCINDVTNMSGFLHDKFGYRREDMVILTDDQKNPMSVPTKANILRAMQWLVKDAQPHDSLFVHFSGHGGRTPDLDGDEDDGYDDVIYPLDYRVAGHIVDDDMHAIMVRPLRPGVRLTAIFDSCHSGTALDLPYIYSTQGVLKEPNLAKEAAQDLFSAINSYGQGDFSSMANTAIGFFKKAANGGQARERTIMTKTSPADVVMFSGSKDTQTSADTFQDGQARGALSWAFIKSLQQWPHQSYLQLLNTIRAELEGKYTQKPQLSCSHPLGKLDLSCDASAGTPGLTPSTDTNLRFVM</sequence>
<keyword evidence="6" id="KW-0865">Zymogen</keyword>
<reference evidence="10" key="2">
    <citation type="journal article" date="2023" name="IMA Fungus">
        <title>Comparative genomic study of the Penicillium genus elucidates a diverse pangenome and 15 lateral gene transfer events.</title>
        <authorList>
            <person name="Petersen C."/>
            <person name="Sorensen T."/>
            <person name="Nielsen M.R."/>
            <person name="Sondergaard T.E."/>
            <person name="Sorensen J.L."/>
            <person name="Fitzpatrick D.A."/>
            <person name="Frisvad J.C."/>
            <person name="Nielsen K.L."/>
        </authorList>
    </citation>
    <scope>NUCLEOTIDE SEQUENCE</scope>
    <source>
        <strain evidence="10">IBT 21917</strain>
    </source>
</reference>
<evidence type="ECO:0000313" key="10">
    <source>
        <dbReference type="EMBL" id="KAJ5161310.1"/>
    </source>
</evidence>